<dbReference type="InterPro" id="IPR022251">
    <property type="entry name" value="DUF3774_wound-induced"/>
</dbReference>
<dbReference type="PANTHER" id="PTHR33090">
    <property type="entry name" value="DUF3774 DOMAIN PROTEIN-RELATED"/>
    <property type="match status" value="1"/>
</dbReference>
<dbReference type="Proteomes" id="UP001372338">
    <property type="component" value="Unassembled WGS sequence"/>
</dbReference>
<comment type="caution">
    <text evidence="1">The sequence shown here is derived from an EMBL/GenBank/DDBJ whole genome shotgun (WGS) entry which is preliminary data.</text>
</comment>
<accession>A0AAN9PB32</accession>
<dbReference type="AlphaFoldDB" id="A0AAN9PB32"/>
<evidence type="ECO:0000313" key="2">
    <source>
        <dbReference type="Proteomes" id="UP001372338"/>
    </source>
</evidence>
<organism evidence="1 2">
    <name type="scientific">Crotalaria pallida</name>
    <name type="common">Smooth rattlebox</name>
    <name type="synonym">Crotalaria striata</name>
    <dbReference type="NCBI Taxonomy" id="3830"/>
    <lineage>
        <taxon>Eukaryota</taxon>
        <taxon>Viridiplantae</taxon>
        <taxon>Streptophyta</taxon>
        <taxon>Embryophyta</taxon>
        <taxon>Tracheophyta</taxon>
        <taxon>Spermatophyta</taxon>
        <taxon>Magnoliopsida</taxon>
        <taxon>eudicotyledons</taxon>
        <taxon>Gunneridae</taxon>
        <taxon>Pentapetalae</taxon>
        <taxon>rosids</taxon>
        <taxon>fabids</taxon>
        <taxon>Fabales</taxon>
        <taxon>Fabaceae</taxon>
        <taxon>Papilionoideae</taxon>
        <taxon>50 kb inversion clade</taxon>
        <taxon>genistoids sensu lato</taxon>
        <taxon>core genistoids</taxon>
        <taxon>Crotalarieae</taxon>
        <taxon>Crotalaria</taxon>
    </lineage>
</organism>
<proteinExistence type="predicted"/>
<name>A0AAN9PB32_CROPI</name>
<keyword evidence="2" id="KW-1185">Reference proteome</keyword>
<dbReference type="Pfam" id="PF12609">
    <property type="entry name" value="DUF3774"/>
    <property type="match status" value="1"/>
</dbReference>
<dbReference type="EMBL" id="JAYWIO010000001">
    <property type="protein sequence ID" value="KAK7290929.1"/>
    <property type="molecule type" value="Genomic_DNA"/>
</dbReference>
<gene>
    <name evidence="1" type="ORF">RIF29_05721</name>
</gene>
<sequence>MNRVWIAGTVAAAQVVGHTDTAGHKWKTALNSIRQNRYRLFSSGAFLDLRPLSGLMGSEFAGAVTTETNSSDDSLRKVMYLNCWGQG</sequence>
<reference evidence="1 2" key="1">
    <citation type="submission" date="2024-01" db="EMBL/GenBank/DDBJ databases">
        <title>The genomes of 5 underutilized Papilionoideae crops provide insights into root nodulation and disease resistanc.</title>
        <authorList>
            <person name="Yuan L."/>
        </authorList>
    </citation>
    <scope>NUCLEOTIDE SEQUENCE [LARGE SCALE GENOMIC DNA]</scope>
    <source>
        <strain evidence="1">ZHUSHIDOU_FW_LH</strain>
        <tissue evidence="1">Leaf</tissue>
    </source>
</reference>
<protein>
    <submittedName>
        <fullName evidence="1">Uncharacterized protein</fullName>
    </submittedName>
</protein>
<evidence type="ECO:0000313" key="1">
    <source>
        <dbReference type="EMBL" id="KAK7290929.1"/>
    </source>
</evidence>